<dbReference type="Proteomes" id="UP000242414">
    <property type="component" value="Unassembled WGS sequence"/>
</dbReference>
<feature type="transmembrane region" description="Helical" evidence="1">
    <location>
        <begin position="13"/>
        <end position="30"/>
    </location>
</feature>
<dbReference type="AlphaFoldDB" id="A0A1X0QNJ2"/>
<evidence type="ECO:0000256" key="1">
    <source>
        <dbReference type="SAM" id="Phobius"/>
    </source>
</evidence>
<keyword evidence="1" id="KW-0472">Membrane</keyword>
<keyword evidence="1" id="KW-0812">Transmembrane</keyword>
<reference evidence="2" key="1">
    <citation type="journal article" date="2016" name="Proc. Natl. Acad. Sci. U.S.A.">
        <title>Lipid metabolic changes in an early divergent fungus govern the establishment of a mutualistic symbiosis with endobacteria.</title>
        <authorList>
            <person name="Lastovetsky O.A."/>
            <person name="Gaspar M.L."/>
            <person name="Mondo S.J."/>
            <person name="LaButti K.M."/>
            <person name="Sandor L."/>
            <person name="Grigoriev I.V."/>
            <person name="Henry S.A."/>
            <person name="Pawlowska T.E."/>
        </authorList>
    </citation>
    <scope>NUCLEOTIDE SEQUENCE [LARGE SCALE GENOMIC DNA]</scope>
    <source>
        <strain evidence="2">ATCC 52814</strain>
    </source>
</reference>
<accession>A0A1X0QNJ2</accession>
<proteinExistence type="predicted"/>
<evidence type="ECO:0000313" key="2">
    <source>
        <dbReference type="EMBL" id="ORE01317.1"/>
    </source>
</evidence>
<organism evidence="2">
    <name type="scientific">Rhizopus microsporus var. microsporus</name>
    <dbReference type="NCBI Taxonomy" id="86635"/>
    <lineage>
        <taxon>Eukaryota</taxon>
        <taxon>Fungi</taxon>
        <taxon>Fungi incertae sedis</taxon>
        <taxon>Mucoromycota</taxon>
        <taxon>Mucoromycotina</taxon>
        <taxon>Mucoromycetes</taxon>
        <taxon>Mucorales</taxon>
        <taxon>Mucorineae</taxon>
        <taxon>Rhizopodaceae</taxon>
        <taxon>Rhizopus</taxon>
    </lineage>
</organism>
<protein>
    <submittedName>
        <fullName evidence="2">Uncharacterized protein</fullName>
    </submittedName>
</protein>
<dbReference type="EMBL" id="KV922152">
    <property type="protein sequence ID" value="ORE01317.1"/>
    <property type="molecule type" value="Genomic_DNA"/>
</dbReference>
<dbReference type="VEuPathDB" id="FungiDB:BCV72DRAFT_236666"/>
<sequence length="111" mass="12992">MLLTNPLLPLLELGFYCIFLLAYQYLLLFYRPHITTHPLLLQNLVSEVNTLNLQLTSNELCITSSDWHDIFKHNQLTILHFIANVLNDFSKTEGPMQRLINKELISRVLRL</sequence>
<name>A0A1X0QNJ2_RHIZD</name>
<keyword evidence="1" id="KW-1133">Transmembrane helix</keyword>
<gene>
    <name evidence="2" type="ORF">BCV72DRAFT_236666</name>
</gene>